<dbReference type="EMBL" id="FZNY01000004">
    <property type="protein sequence ID" value="SNR88441.1"/>
    <property type="molecule type" value="Genomic_DNA"/>
</dbReference>
<evidence type="ECO:0000313" key="2">
    <source>
        <dbReference type="Proteomes" id="UP000198379"/>
    </source>
</evidence>
<protein>
    <submittedName>
        <fullName evidence="1">Uncharacterized protein</fullName>
    </submittedName>
</protein>
<reference evidence="1 2" key="1">
    <citation type="submission" date="2017-06" db="EMBL/GenBank/DDBJ databases">
        <authorList>
            <person name="Kim H.J."/>
            <person name="Triplett B.A."/>
        </authorList>
    </citation>
    <scope>NUCLEOTIDE SEQUENCE [LARGE SCALE GENOMIC DNA]</scope>
    <source>
        <strain evidence="1 2">DSM 25597</strain>
    </source>
</reference>
<evidence type="ECO:0000313" key="1">
    <source>
        <dbReference type="EMBL" id="SNR88441.1"/>
    </source>
</evidence>
<dbReference type="Proteomes" id="UP000198379">
    <property type="component" value="Unassembled WGS sequence"/>
</dbReference>
<proteinExistence type="predicted"/>
<name>A0A238ZZI9_9FLAO</name>
<keyword evidence="2" id="KW-1185">Reference proteome</keyword>
<accession>A0A238ZZI9</accession>
<dbReference type="AlphaFoldDB" id="A0A238ZZI9"/>
<sequence>MLVIAYLLNHATTHNRGCCCNIETNDKNMASSFIEFKDYGFWAKDGFVEAMQNCLINEIEVTEFDSSSWIIKYKEELALQSLPLIYGGMSMSLDEFLIDKERKELIVKLINKIIKKISSSENYISNGNFREMRRNALQILLKNGNAFKDESEINEEVKNSRWRGDDNCVSQYKDRYINAFLLLKKLINEKLKTDVSSVESYWEYKNL</sequence>
<organism evidence="1 2">
    <name type="scientific">Dokdonia pacifica</name>
    <dbReference type="NCBI Taxonomy" id="1627892"/>
    <lineage>
        <taxon>Bacteria</taxon>
        <taxon>Pseudomonadati</taxon>
        <taxon>Bacteroidota</taxon>
        <taxon>Flavobacteriia</taxon>
        <taxon>Flavobacteriales</taxon>
        <taxon>Flavobacteriaceae</taxon>
        <taxon>Dokdonia</taxon>
    </lineage>
</organism>
<gene>
    <name evidence="1" type="ORF">SAMN06265376_10430</name>
</gene>